<dbReference type="EMBL" id="JAWDJX010000001">
    <property type="protein sequence ID" value="KAK3058949.1"/>
    <property type="molecule type" value="Genomic_DNA"/>
</dbReference>
<dbReference type="AlphaFoldDB" id="A0AAJ0LXL4"/>
<dbReference type="Gene3D" id="3.10.450.50">
    <property type="match status" value="1"/>
</dbReference>
<proteinExistence type="predicted"/>
<protein>
    <recommendedName>
        <fullName evidence="4">SnoaL-like domain-containing protein</fullName>
    </recommendedName>
</protein>
<dbReference type="Proteomes" id="UP001271007">
    <property type="component" value="Unassembled WGS sequence"/>
</dbReference>
<feature type="chain" id="PRO_5042552524" description="SnoaL-like domain-containing protein" evidence="1">
    <location>
        <begin position="27"/>
        <end position="190"/>
    </location>
</feature>
<name>A0AAJ0LXL4_9PEZI</name>
<keyword evidence="3" id="KW-1185">Reference proteome</keyword>
<keyword evidence="1" id="KW-0732">Signal</keyword>
<gene>
    <name evidence="2" type="ORF">LTR09_000515</name>
</gene>
<reference evidence="2" key="1">
    <citation type="submission" date="2023-04" db="EMBL/GenBank/DDBJ databases">
        <title>Black Yeasts Isolated from many extreme environments.</title>
        <authorList>
            <person name="Coleine C."/>
            <person name="Stajich J.E."/>
            <person name="Selbmann L."/>
        </authorList>
    </citation>
    <scope>NUCLEOTIDE SEQUENCE</scope>
    <source>
        <strain evidence="2">CCFEE 5312</strain>
    </source>
</reference>
<dbReference type="InterPro" id="IPR032710">
    <property type="entry name" value="NTF2-like_dom_sf"/>
</dbReference>
<evidence type="ECO:0000313" key="3">
    <source>
        <dbReference type="Proteomes" id="UP001271007"/>
    </source>
</evidence>
<evidence type="ECO:0008006" key="4">
    <source>
        <dbReference type="Google" id="ProtNLM"/>
    </source>
</evidence>
<evidence type="ECO:0000313" key="2">
    <source>
        <dbReference type="EMBL" id="KAK3058949.1"/>
    </source>
</evidence>
<dbReference type="SUPFAM" id="SSF54427">
    <property type="entry name" value="NTF2-like"/>
    <property type="match status" value="1"/>
</dbReference>
<comment type="caution">
    <text evidence="2">The sequence shown here is derived from an EMBL/GenBank/DDBJ whole genome shotgun (WGS) entry which is preliminary data.</text>
</comment>
<organism evidence="2 3">
    <name type="scientific">Extremus antarcticus</name>
    <dbReference type="NCBI Taxonomy" id="702011"/>
    <lineage>
        <taxon>Eukaryota</taxon>
        <taxon>Fungi</taxon>
        <taxon>Dikarya</taxon>
        <taxon>Ascomycota</taxon>
        <taxon>Pezizomycotina</taxon>
        <taxon>Dothideomycetes</taxon>
        <taxon>Dothideomycetidae</taxon>
        <taxon>Mycosphaerellales</taxon>
        <taxon>Extremaceae</taxon>
        <taxon>Extremus</taxon>
    </lineage>
</organism>
<sequence length="190" mass="20730">MKSSTVLSAVALALLPGFDPIASVAAQPSSAPDTPCPWTATSRVSTDQIVANWEQLWAGDLDILDQVATPDIKIWQDRFSMGNTSVPFNIFNSTGLLGFVQGARQGYADYGFIHHFYFDAADGDAIVYRWELNATLGEMPGSSKPPGTHIAYNGTDILMRDHCSGLINEVFSAQDFITYYHELGYKSIAV</sequence>
<feature type="signal peptide" evidence="1">
    <location>
        <begin position="1"/>
        <end position="26"/>
    </location>
</feature>
<accession>A0AAJ0LXL4</accession>
<evidence type="ECO:0000256" key="1">
    <source>
        <dbReference type="SAM" id="SignalP"/>
    </source>
</evidence>